<name>A0A8K0RWC1_9HYPO</name>
<gene>
    <name evidence="2" type="ORF">BKA59DRAFT_225124</name>
</gene>
<dbReference type="Proteomes" id="UP000813427">
    <property type="component" value="Unassembled WGS sequence"/>
</dbReference>
<sequence>MAKPAKTDRLTSLPVSVLNGLGANIKYCNHQHHRTTCCFIYLSYHEGVKRNAKDSTRGDAIRPRVAPLDSILLYCIDLQTTFACQVCHARIYWPRDDANNPGVWPGQVAYHSCNQPSSQGFIISVNQCDENFVYAVRYMQLQLKLAVGSFRPGSGVSAKDWGTACSNHKSESYQAVPYLTNLGPPEMGRRLLTRYASKGTSGKSSSLICGGWPTEVRRAPHPRLVNWGKGISWDGQDGPSNREVKPDSLSFVI</sequence>
<evidence type="ECO:0000313" key="2">
    <source>
        <dbReference type="EMBL" id="KAH7242284.1"/>
    </source>
</evidence>
<accession>A0A8K0RWC1</accession>
<comment type="caution">
    <text evidence="2">The sequence shown here is derived from an EMBL/GenBank/DDBJ whole genome shotgun (WGS) entry which is preliminary data.</text>
</comment>
<feature type="region of interest" description="Disordered" evidence="1">
    <location>
        <begin position="231"/>
        <end position="253"/>
    </location>
</feature>
<evidence type="ECO:0000313" key="3">
    <source>
        <dbReference type="Proteomes" id="UP000813427"/>
    </source>
</evidence>
<keyword evidence="3" id="KW-1185">Reference proteome</keyword>
<dbReference type="AlphaFoldDB" id="A0A8K0RWC1"/>
<dbReference type="EMBL" id="JAGPXF010000005">
    <property type="protein sequence ID" value="KAH7242284.1"/>
    <property type="molecule type" value="Genomic_DNA"/>
</dbReference>
<proteinExistence type="predicted"/>
<protein>
    <submittedName>
        <fullName evidence="2">Uncharacterized protein</fullName>
    </submittedName>
</protein>
<evidence type="ECO:0000256" key="1">
    <source>
        <dbReference type="SAM" id="MobiDB-lite"/>
    </source>
</evidence>
<organism evidence="2 3">
    <name type="scientific">Fusarium tricinctum</name>
    <dbReference type="NCBI Taxonomy" id="61284"/>
    <lineage>
        <taxon>Eukaryota</taxon>
        <taxon>Fungi</taxon>
        <taxon>Dikarya</taxon>
        <taxon>Ascomycota</taxon>
        <taxon>Pezizomycotina</taxon>
        <taxon>Sordariomycetes</taxon>
        <taxon>Hypocreomycetidae</taxon>
        <taxon>Hypocreales</taxon>
        <taxon>Nectriaceae</taxon>
        <taxon>Fusarium</taxon>
        <taxon>Fusarium tricinctum species complex</taxon>
    </lineage>
</organism>
<reference evidence="2" key="1">
    <citation type="journal article" date="2021" name="Nat. Commun.">
        <title>Genetic determinants of endophytism in the Arabidopsis root mycobiome.</title>
        <authorList>
            <person name="Mesny F."/>
            <person name="Miyauchi S."/>
            <person name="Thiergart T."/>
            <person name="Pickel B."/>
            <person name="Atanasova L."/>
            <person name="Karlsson M."/>
            <person name="Huettel B."/>
            <person name="Barry K.W."/>
            <person name="Haridas S."/>
            <person name="Chen C."/>
            <person name="Bauer D."/>
            <person name="Andreopoulos W."/>
            <person name="Pangilinan J."/>
            <person name="LaButti K."/>
            <person name="Riley R."/>
            <person name="Lipzen A."/>
            <person name="Clum A."/>
            <person name="Drula E."/>
            <person name="Henrissat B."/>
            <person name="Kohler A."/>
            <person name="Grigoriev I.V."/>
            <person name="Martin F.M."/>
            <person name="Hacquard S."/>
        </authorList>
    </citation>
    <scope>NUCLEOTIDE SEQUENCE</scope>
    <source>
        <strain evidence="2">MPI-SDFR-AT-0068</strain>
    </source>
</reference>